<organism evidence="2">
    <name type="scientific">Culex pipiens</name>
    <name type="common">House mosquito</name>
    <dbReference type="NCBI Taxonomy" id="7175"/>
    <lineage>
        <taxon>Eukaryota</taxon>
        <taxon>Metazoa</taxon>
        <taxon>Ecdysozoa</taxon>
        <taxon>Arthropoda</taxon>
        <taxon>Hexapoda</taxon>
        <taxon>Insecta</taxon>
        <taxon>Pterygota</taxon>
        <taxon>Neoptera</taxon>
        <taxon>Endopterygota</taxon>
        <taxon>Diptera</taxon>
        <taxon>Nematocera</taxon>
        <taxon>Culicoidea</taxon>
        <taxon>Culicidae</taxon>
        <taxon>Culicinae</taxon>
        <taxon>Culicini</taxon>
        <taxon>Culex</taxon>
        <taxon>Culex</taxon>
    </lineage>
</organism>
<feature type="compositionally biased region" description="Low complexity" evidence="1">
    <location>
        <begin position="124"/>
        <end position="136"/>
    </location>
</feature>
<accession>A0A8D8A773</accession>
<feature type="compositionally biased region" description="Basic and acidic residues" evidence="1">
    <location>
        <begin position="84"/>
        <end position="96"/>
    </location>
</feature>
<dbReference type="EMBL" id="HBUE01016629">
    <property type="protein sequence ID" value="CAG6450563.1"/>
    <property type="molecule type" value="Transcribed_RNA"/>
</dbReference>
<proteinExistence type="predicted"/>
<dbReference type="EMBL" id="HBUE01016630">
    <property type="protein sequence ID" value="CAG6450565.1"/>
    <property type="molecule type" value="Transcribed_RNA"/>
</dbReference>
<feature type="region of interest" description="Disordered" evidence="1">
    <location>
        <begin position="15"/>
        <end position="36"/>
    </location>
</feature>
<evidence type="ECO:0000256" key="1">
    <source>
        <dbReference type="SAM" id="MobiDB-lite"/>
    </source>
</evidence>
<name>A0A8D8A773_CULPI</name>
<dbReference type="AlphaFoldDB" id="A0A8D8A773"/>
<protein>
    <submittedName>
        <fullName evidence="2">(northern house mosquito) hypothetical protein</fullName>
    </submittedName>
</protein>
<reference evidence="2" key="1">
    <citation type="submission" date="2021-05" db="EMBL/GenBank/DDBJ databases">
        <authorList>
            <person name="Alioto T."/>
            <person name="Alioto T."/>
            <person name="Gomez Garrido J."/>
        </authorList>
    </citation>
    <scope>NUCLEOTIDE SEQUENCE</scope>
</reference>
<feature type="region of interest" description="Disordered" evidence="1">
    <location>
        <begin position="122"/>
        <end position="150"/>
    </location>
</feature>
<sequence length="150" mass="16469">MRLSERTTRVFDAVSTREPAPAKRHGHLRRTPTGRASGSLLPGVALRAAHHRCERDLLQLVHDGVVALFPELWHRCLDQEHHHDPGLPAVEHDPAVREPQVQPTAGPEQFCPRRWRLWGRRSDGAGAAATGGQATTVRLSTGRGQQLAAG</sequence>
<feature type="region of interest" description="Disordered" evidence="1">
    <location>
        <begin position="84"/>
        <end position="109"/>
    </location>
</feature>
<evidence type="ECO:0000313" key="2">
    <source>
        <dbReference type="EMBL" id="CAG6450565.1"/>
    </source>
</evidence>
<feature type="compositionally biased region" description="Basic residues" evidence="1">
    <location>
        <begin position="22"/>
        <end position="32"/>
    </location>
</feature>